<dbReference type="PROSITE" id="PS50931">
    <property type="entry name" value="HTH_LYSR"/>
    <property type="match status" value="1"/>
</dbReference>
<dbReference type="Proteomes" id="UP000244369">
    <property type="component" value="Chromosome"/>
</dbReference>
<keyword evidence="3" id="KW-0238">DNA-binding</keyword>
<dbReference type="GO" id="GO:0003700">
    <property type="term" value="F:DNA-binding transcription factor activity"/>
    <property type="evidence" value="ECO:0007669"/>
    <property type="project" value="InterPro"/>
</dbReference>
<evidence type="ECO:0000259" key="5">
    <source>
        <dbReference type="PROSITE" id="PS50931"/>
    </source>
</evidence>
<dbReference type="InterPro" id="IPR005119">
    <property type="entry name" value="LysR_subst-bd"/>
</dbReference>
<dbReference type="Gene3D" id="3.40.190.290">
    <property type="match status" value="1"/>
</dbReference>
<dbReference type="SUPFAM" id="SSF53850">
    <property type="entry name" value="Periplasmic binding protein-like II"/>
    <property type="match status" value="1"/>
</dbReference>
<evidence type="ECO:0000313" key="6">
    <source>
        <dbReference type="EMBL" id="AWD61513.1"/>
    </source>
</evidence>
<dbReference type="Gene3D" id="1.10.10.10">
    <property type="entry name" value="Winged helix-like DNA-binding domain superfamily/Winged helix DNA-binding domain"/>
    <property type="match status" value="1"/>
</dbReference>
<keyword evidence="2" id="KW-0805">Transcription regulation</keyword>
<name>A0A2S1ENK2_LIMRT</name>
<dbReference type="AlphaFoldDB" id="A0A2S1ENK2"/>
<evidence type="ECO:0000313" key="7">
    <source>
        <dbReference type="Proteomes" id="UP000244369"/>
    </source>
</evidence>
<dbReference type="PANTHER" id="PTHR30346:SF0">
    <property type="entry name" value="HCA OPERON TRANSCRIPTIONAL ACTIVATOR HCAR"/>
    <property type="match status" value="1"/>
</dbReference>
<organism evidence="6 7">
    <name type="scientific">Limosilactobacillus reuteri</name>
    <name type="common">Lactobacillus reuteri</name>
    <dbReference type="NCBI Taxonomy" id="1598"/>
    <lineage>
        <taxon>Bacteria</taxon>
        <taxon>Bacillati</taxon>
        <taxon>Bacillota</taxon>
        <taxon>Bacilli</taxon>
        <taxon>Lactobacillales</taxon>
        <taxon>Lactobacillaceae</taxon>
        <taxon>Limosilactobacillus</taxon>
    </lineage>
</organism>
<dbReference type="InterPro" id="IPR036390">
    <property type="entry name" value="WH_DNA-bd_sf"/>
</dbReference>
<evidence type="ECO:0000256" key="1">
    <source>
        <dbReference type="ARBA" id="ARBA00009437"/>
    </source>
</evidence>
<dbReference type="SUPFAM" id="SSF46785">
    <property type="entry name" value="Winged helix' DNA-binding domain"/>
    <property type="match status" value="1"/>
</dbReference>
<evidence type="ECO:0000256" key="2">
    <source>
        <dbReference type="ARBA" id="ARBA00023015"/>
    </source>
</evidence>
<dbReference type="CDD" id="cd05466">
    <property type="entry name" value="PBP2_LTTR_substrate"/>
    <property type="match status" value="1"/>
</dbReference>
<gene>
    <name evidence="6" type="ORF">LWHH1689_0147</name>
</gene>
<evidence type="ECO:0000256" key="3">
    <source>
        <dbReference type="ARBA" id="ARBA00023125"/>
    </source>
</evidence>
<dbReference type="EMBL" id="CP027805">
    <property type="protein sequence ID" value="AWD61513.1"/>
    <property type="molecule type" value="Genomic_DNA"/>
</dbReference>
<evidence type="ECO:0000256" key="4">
    <source>
        <dbReference type="ARBA" id="ARBA00023163"/>
    </source>
</evidence>
<accession>A0A2S1ENK2</accession>
<dbReference type="InterPro" id="IPR036388">
    <property type="entry name" value="WH-like_DNA-bd_sf"/>
</dbReference>
<dbReference type="PANTHER" id="PTHR30346">
    <property type="entry name" value="TRANSCRIPTIONAL DUAL REGULATOR HCAR-RELATED"/>
    <property type="match status" value="1"/>
</dbReference>
<keyword evidence="4" id="KW-0804">Transcription</keyword>
<feature type="domain" description="HTH lysR-type" evidence="5">
    <location>
        <begin position="1"/>
        <end position="58"/>
    </location>
</feature>
<protein>
    <submittedName>
        <fullName evidence="6">Transcriptional regulator</fullName>
    </submittedName>
</protein>
<dbReference type="GO" id="GO:0032993">
    <property type="term" value="C:protein-DNA complex"/>
    <property type="evidence" value="ECO:0007669"/>
    <property type="project" value="TreeGrafter"/>
</dbReference>
<sequence length="316" mass="35151">MDFKQTIAFVNLANTLDYQYAAKKSGITVDELVRTIKALENELNIKLIRPEGGVVELTEIGAKLLPLITEIAQKQAKLLSVVTDYRKKEAEEAIKVAVVPGFANYQAAPVVKKLAQQHKMNIVEDIDPMAQLQQGESELAFISYAGKLPDDFEVLSVGTDDLVAYIPARNPLSKQKELTLTDLKAEKFLTLNHQNPFAVLVQQVCAAAGFDPYSVFEGEKGRTLVNMVALGMGITLLMEQSISENLDSKVVKVPIVPQVTQKLAFVRRKNNVEQTPRQEKLWQALKESFAKQKKDLTISQTTLIIINNKNTFNLVP</sequence>
<dbReference type="GO" id="GO:0003677">
    <property type="term" value="F:DNA binding"/>
    <property type="evidence" value="ECO:0007669"/>
    <property type="project" value="UniProtKB-KW"/>
</dbReference>
<dbReference type="InterPro" id="IPR000847">
    <property type="entry name" value="LysR_HTH_N"/>
</dbReference>
<dbReference type="Pfam" id="PF00126">
    <property type="entry name" value="HTH_1"/>
    <property type="match status" value="1"/>
</dbReference>
<comment type="similarity">
    <text evidence="1">Belongs to the LysR transcriptional regulatory family.</text>
</comment>
<dbReference type="Pfam" id="PF03466">
    <property type="entry name" value="LysR_substrate"/>
    <property type="match status" value="1"/>
</dbReference>
<reference evidence="6 7" key="1">
    <citation type="submission" date="2018-03" db="EMBL/GenBank/DDBJ databases">
        <title>Complete Genome Sequence of the Chinese traditional Highland Barley wine Isolate Lactobacillus reuteri WHH1689.</title>
        <authorList>
            <person name="Chen S."/>
            <person name="Chen L."/>
            <person name="Chen L."/>
            <person name="Li Y."/>
        </authorList>
    </citation>
    <scope>NUCLEOTIDE SEQUENCE [LARGE SCALE GENOMIC DNA]</scope>
    <source>
        <strain evidence="6 7">WHH1689</strain>
    </source>
</reference>
<proteinExistence type="inferred from homology"/>